<keyword evidence="4" id="KW-0969">Cilium</keyword>
<evidence type="ECO:0000256" key="1">
    <source>
        <dbReference type="ARBA" id="ARBA00004120"/>
    </source>
</evidence>
<feature type="region of interest" description="Disordered" evidence="7">
    <location>
        <begin position="238"/>
        <end position="312"/>
    </location>
</feature>
<keyword evidence="3" id="KW-0963">Cytoplasm</keyword>
<evidence type="ECO:0000313" key="8">
    <source>
        <dbReference type="EMBL" id="KAL0508514.1"/>
    </source>
</evidence>
<evidence type="ECO:0000256" key="3">
    <source>
        <dbReference type="ARBA" id="ARBA00022490"/>
    </source>
</evidence>
<dbReference type="GO" id="GO:0060271">
    <property type="term" value="P:cilium assembly"/>
    <property type="evidence" value="ECO:0007669"/>
    <property type="project" value="TreeGrafter"/>
</dbReference>
<dbReference type="InterPro" id="IPR022088">
    <property type="entry name" value="Intraflagellar_transp_cmplxB"/>
</dbReference>
<feature type="compositionally biased region" description="Acidic residues" evidence="7">
    <location>
        <begin position="105"/>
        <end position="125"/>
    </location>
</feature>
<proteinExistence type="inferred from homology"/>
<gene>
    <name evidence="8" type="ORF">Q4I31_002664</name>
</gene>
<evidence type="ECO:0000256" key="4">
    <source>
        <dbReference type="ARBA" id="ARBA00023069"/>
    </source>
</evidence>
<reference evidence="8 9" key="1">
    <citation type="submission" date="2024-02" db="EMBL/GenBank/DDBJ databases">
        <title>FIRST GENOME SEQUENCES OF Leishmania (Viannia) shawi, Leishmania (Viannia) lindenbergi AND Leishmania (Viannia) utingensis.</title>
        <authorList>
            <person name="Resadore F."/>
            <person name="Custodio M.G.F."/>
            <person name="Boite M.C."/>
            <person name="Cupolillo E."/>
            <person name="Ferreira G.E.M."/>
        </authorList>
    </citation>
    <scope>NUCLEOTIDE SEQUENCE [LARGE SCALE GENOMIC DNA]</scope>
    <source>
        <strain evidence="8 9">MHOM/BR/1966/M15733</strain>
    </source>
</reference>
<keyword evidence="9" id="KW-1185">Reference proteome</keyword>
<dbReference type="GO" id="GO:0031514">
    <property type="term" value="C:motile cilium"/>
    <property type="evidence" value="ECO:0007669"/>
    <property type="project" value="TreeGrafter"/>
</dbReference>
<dbReference type="GO" id="GO:0042073">
    <property type="term" value="P:intraciliary transport"/>
    <property type="evidence" value="ECO:0007669"/>
    <property type="project" value="InterPro"/>
</dbReference>
<feature type="compositionally biased region" description="Acidic residues" evidence="7">
    <location>
        <begin position="285"/>
        <end position="308"/>
    </location>
</feature>
<dbReference type="AlphaFoldDB" id="A0AAW3ANF8"/>
<name>A0AAW3ANF8_9TRYP</name>
<evidence type="ECO:0000256" key="7">
    <source>
        <dbReference type="SAM" id="MobiDB-lite"/>
    </source>
</evidence>
<comment type="similarity">
    <text evidence="2">Belongs to the IFT46 family.</text>
</comment>
<dbReference type="GO" id="GO:0030992">
    <property type="term" value="C:intraciliary transport particle B"/>
    <property type="evidence" value="ECO:0007669"/>
    <property type="project" value="TreeGrafter"/>
</dbReference>
<evidence type="ECO:0000256" key="6">
    <source>
        <dbReference type="ARBA" id="ARBA00023273"/>
    </source>
</evidence>
<feature type="compositionally biased region" description="Polar residues" evidence="7">
    <location>
        <begin position="266"/>
        <end position="279"/>
    </location>
</feature>
<protein>
    <submittedName>
        <fullName evidence="8">Intraflagellar transport complex B protein 46 C terminal</fullName>
    </submittedName>
</protein>
<dbReference type="EMBL" id="JBAMZK010000018">
    <property type="protein sequence ID" value="KAL0508514.1"/>
    <property type="molecule type" value="Genomic_DNA"/>
</dbReference>
<keyword evidence="6" id="KW-0966">Cell projection</keyword>
<dbReference type="PANTHER" id="PTHR13376:SF0">
    <property type="entry name" value="INTRAFLAGELLAR TRANSPORT PROTEIN 46 HOMOLOG"/>
    <property type="match status" value="1"/>
</dbReference>
<dbReference type="Proteomes" id="UP001500131">
    <property type="component" value="Unassembled WGS sequence"/>
</dbReference>
<comment type="caution">
    <text evidence="8">The sequence shown here is derived from an EMBL/GenBank/DDBJ whole genome shotgun (WGS) entry which is preliminary data.</text>
</comment>
<dbReference type="Pfam" id="PF12317">
    <property type="entry name" value="IFT46_B_C"/>
    <property type="match status" value="1"/>
</dbReference>
<evidence type="ECO:0000256" key="2">
    <source>
        <dbReference type="ARBA" id="ARBA00007700"/>
    </source>
</evidence>
<evidence type="ECO:0000256" key="5">
    <source>
        <dbReference type="ARBA" id="ARBA00023212"/>
    </source>
</evidence>
<sequence>MCARYTYTPQTHFTFAHIHCFPPPIRAHTHTHTHTHIHTCVGGHCKPTLLLCSSFLVFEEHAHVEYSRKISVTPSLVVAHFYLHIKQQKHTLEKKNRSNMRQTSDEDSNASDYDEGTETTEEEASESGSQSSRRSGDGLSIPLPGSPQASPAAVISTVGCIDSAPSPSNISAYSPIQSRNADRGCPSQGLAALTMDSATPSAVLGGQLMTNNPNDERIEVRNAENVGTPRAVLRPSCAEEVTEGRSGGMGKPIENAPHDEAIPVSPSGSQVATPMTMRTGQMIPPDDDDDDREEEGEEGEEDEEDTELDEGREYRAEGYAGQKPIDLTEAAPLMQAGDLQLGYNPAKYSRINATANREMQDLFKQIMKYEPFTAELPAKLRPFVPDYIPAIGDLDPFLKVPRPDGIPDGLGLEMVDEPAIPQSNPAVVLLELNATNAHGVAADIVDSLENAANRPEVIDRWISDIKKVHYKKALPTVNYQRPMPDIETLMQVWPQQFEEVLNSDVAFPPSNINLDLDQYVRTLCAILDIPTYSSLIDSLHVMFTLYEEFRSNQHFQHV</sequence>
<dbReference type="GO" id="GO:0005815">
    <property type="term" value="C:microtubule organizing center"/>
    <property type="evidence" value="ECO:0007669"/>
    <property type="project" value="TreeGrafter"/>
</dbReference>
<dbReference type="PANTHER" id="PTHR13376">
    <property type="entry name" value="INTRAFLAGELLAR TRANSPORT PROTEIN 46 HOMOLOG"/>
    <property type="match status" value="1"/>
</dbReference>
<accession>A0AAW3ANF8</accession>
<evidence type="ECO:0000313" key="9">
    <source>
        <dbReference type="Proteomes" id="UP001500131"/>
    </source>
</evidence>
<comment type="subcellular location">
    <subcellularLocation>
        <location evidence="1">Cytoplasm</location>
        <location evidence="1">Cytoskeleton</location>
        <location evidence="1">Cilium basal body</location>
    </subcellularLocation>
</comment>
<keyword evidence="5" id="KW-0206">Cytoskeleton</keyword>
<organism evidence="8 9">
    <name type="scientific">Leishmania lindenbergi</name>
    <dbReference type="NCBI Taxonomy" id="651832"/>
    <lineage>
        <taxon>Eukaryota</taxon>
        <taxon>Discoba</taxon>
        <taxon>Euglenozoa</taxon>
        <taxon>Kinetoplastea</taxon>
        <taxon>Metakinetoplastina</taxon>
        <taxon>Trypanosomatida</taxon>
        <taxon>Trypanosomatidae</taxon>
        <taxon>Leishmaniinae</taxon>
        <taxon>Leishmania</taxon>
    </lineage>
</organism>
<feature type="region of interest" description="Disordered" evidence="7">
    <location>
        <begin position="90"/>
        <end position="151"/>
    </location>
</feature>